<accession>A0A081NK56</accession>
<keyword evidence="2" id="KW-0732">Signal</keyword>
<protein>
    <recommendedName>
        <fullName evidence="5">Trimeric autotransporter adhesin YadA-like stalk domain-containing protein</fullName>
    </recommendedName>
</protein>
<feature type="coiled-coil region" evidence="1">
    <location>
        <begin position="174"/>
        <end position="201"/>
    </location>
</feature>
<evidence type="ECO:0000256" key="2">
    <source>
        <dbReference type="SAM" id="SignalP"/>
    </source>
</evidence>
<comment type="caution">
    <text evidence="3">The sequence shown here is derived from an EMBL/GenBank/DDBJ whole genome shotgun (WGS) entry which is preliminary data.</text>
</comment>
<dbReference type="OrthoDB" id="4463518at2"/>
<reference evidence="3 4" key="1">
    <citation type="submission" date="2014-06" db="EMBL/GenBank/DDBJ databases">
        <title>Whole Genome Sequences of Three Symbiotic Endozoicomonas Bacteria.</title>
        <authorList>
            <person name="Neave M.J."/>
            <person name="Apprill A."/>
            <person name="Voolstra C.R."/>
        </authorList>
    </citation>
    <scope>NUCLEOTIDE SEQUENCE [LARGE SCALE GENOMIC DNA]</scope>
    <source>
        <strain evidence="3 4">DSM 25634</strain>
    </source>
</reference>
<sequence>MNNKNQLFAGSCLAIAVLVSQVSADVVVVDDHIINGSECVGASCVDGEIFDFDTLKLKSENPAILFQDTSVSAAFPTNDWRMGMSGQVQTSDSIFYIEDADNQNKVLQLSSTPEGGVAIGAGAELVESAVSVGAVGNEKRVAHVAQGINETDAVNLEQFKAFEATAQAQNQSGIDALNGELSSLQSRLDNLGSRLESIAERLDALGQ</sequence>
<dbReference type="eggNOG" id="ENOG5030NX3">
    <property type="taxonomic scope" value="Bacteria"/>
</dbReference>
<dbReference type="AlphaFoldDB" id="A0A081NK56"/>
<dbReference type="STRING" id="1137799.GZ78_01765"/>
<evidence type="ECO:0000256" key="1">
    <source>
        <dbReference type="SAM" id="Coils"/>
    </source>
</evidence>
<dbReference type="Proteomes" id="UP000028073">
    <property type="component" value="Unassembled WGS sequence"/>
</dbReference>
<evidence type="ECO:0008006" key="5">
    <source>
        <dbReference type="Google" id="ProtNLM"/>
    </source>
</evidence>
<proteinExistence type="predicted"/>
<name>A0A081NK56_9GAMM</name>
<feature type="signal peptide" evidence="2">
    <location>
        <begin position="1"/>
        <end position="24"/>
    </location>
</feature>
<gene>
    <name evidence="3" type="ORF">GZ78_01765</name>
</gene>
<dbReference type="Gene3D" id="2.150.10.10">
    <property type="entry name" value="Serralysin-like metalloprotease, C-terminal"/>
    <property type="match status" value="1"/>
</dbReference>
<dbReference type="InterPro" id="IPR011049">
    <property type="entry name" value="Serralysin-like_metalloprot_C"/>
</dbReference>
<dbReference type="SUPFAM" id="SSF101967">
    <property type="entry name" value="Adhesin YadA, collagen-binding domain"/>
    <property type="match status" value="1"/>
</dbReference>
<keyword evidence="4" id="KW-1185">Reference proteome</keyword>
<feature type="chain" id="PRO_5001760894" description="Trimeric autotransporter adhesin YadA-like stalk domain-containing protein" evidence="2">
    <location>
        <begin position="25"/>
        <end position="207"/>
    </location>
</feature>
<keyword evidence="1" id="KW-0175">Coiled coil</keyword>
<evidence type="ECO:0000313" key="4">
    <source>
        <dbReference type="Proteomes" id="UP000028073"/>
    </source>
</evidence>
<evidence type="ECO:0000313" key="3">
    <source>
        <dbReference type="EMBL" id="KEQ18829.1"/>
    </source>
</evidence>
<dbReference type="EMBL" id="JOKH01000001">
    <property type="protein sequence ID" value="KEQ18829.1"/>
    <property type="molecule type" value="Genomic_DNA"/>
</dbReference>
<organism evidence="3 4">
    <name type="scientific">Endozoicomonas numazuensis</name>
    <dbReference type="NCBI Taxonomy" id="1137799"/>
    <lineage>
        <taxon>Bacteria</taxon>
        <taxon>Pseudomonadati</taxon>
        <taxon>Pseudomonadota</taxon>
        <taxon>Gammaproteobacteria</taxon>
        <taxon>Oceanospirillales</taxon>
        <taxon>Endozoicomonadaceae</taxon>
        <taxon>Endozoicomonas</taxon>
    </lineage>
</organism>
<dbReference type="RefSeq" id="WP_034832234.1">
    <property type="nucleotide sequence ID" value="NZ_JOKH01000001.1"/>
</dbReference>